<dbReference type="PANTHER" id="PTHR43248:SF29">
    <property type="entry name" value="TRIPEPTIDYL AMINOPEPTIDASE"/>
    <property type="match status" value="1"/>
</dbReference>
<dbReference type="AlphaFoldDB" id="A0A2V1HY70"/>
<evidence type="ECO:0000256" key="1">
    <source>
        <dbReference type="ARBA" id="ARBA00010088"/>
    </source>
</evidence>
<evidence type="ECO:0000313" key="6">
    <source>
        <dbReference type="EMBL" id="PVZ96360.1"/>
    </source>
</evidence>
<dbReference type="InterPro" id="IPR029058">
    <property type="entry name" value="AB_hydrolase_fold"/>
</dbReference>
<dbReference type="OrthoDB" id="3252468at2"/>
<protein>
    <submittedName>
        <fullName evidence="6">Alpha/beta hydrolase</fullName>
    </submittedName>
</protein>
<comment type="caution">
    <text evidence="6">The sequence shown here is derived from an EMBL/GenBank/DDBJ whole genome shotgun (WGS) entry which is preliminary data.</text>
</comment>
<dbReference type="Pfam" id="PF08386">
    <property type="entry name" value="Abhydrolase_4"/>
    <property type="match status" value="1"/>
</dbReference>
<dbReference type="PANTHER" id="PTHR43248">
    <property type="entry name" value="2-SUCCINYL-6-HYDROXY-2,4-CYCLOHEXADIENE-1-CARBOXYLATE SYNTHASE"/>
    <property type="match status" value="1"/>
</dbReference>
<dbReference type="SUPFAM" id="SSF53474">
    <property type="entry name" value="alpha/beta-Hydrolases"/>
    <property type="match status" value="1"/>
</dbReference>
<evidence type="ECO:0000256" key="4">
    <source>
        <dbReference type="SAM" id="SignalP"/>
    </source>
</evidence>
<sequence>MAVLAATAVLALTACTLFAPPRATSTPTGEDVDPSLAKYYGQQLVWEGCGDDMLCATAIAPMDWDDPEGHDDIELALVRHDATGTRQGSLFVNPGGPGASGWSLVHDNVDYAVDADIQSAYDVIGWDPRGVGRSSAVECYDDEQLDQFLFGLPEAEVGTPEYQAEVTASAQDFVDACAENTGELLQFIDTDSTVRDLDMLRAVVGDTDLNYFGYSYGSDIGAKYVDRYPDKVGRIVLDGATDPTVSIFDVDLAQTKAFADALRAYLADCLGGSDCPFSGTVDDAIAQIDATLDRLDVAPLRASDGRELTSAYVSTAITSALYDEQTWPYLSQAFAEIAEGDSSTAFLLADSYVDREPDGSYGSNFFEAFFAINCIDYPVERDPAVLADQAAQIAAADPLSAGDEVDVLGDVVCQLWPYSFDGEVGPVQGDGAPPVLVVGTTGDPATPYPWAEALSSQLSSGVLLTYEGEGHIAYDSGDPCVVGIVDDYFVEGAVPADGVTC</sequence>
<reference evidence="6 7" key="1">
    <citation type="submission" date="2018-05" db="EMBL/GenBank/DDBJ databases">
        <title>Amnibacterium sp. M8JJ-5, whole genome shotgun sequence.</title>
        <authorList>
            <person name="Tuo L."/>
        </authorList>
    </citation>
    <scope>NUCLEOTIDE SEQUENCE [LARGE SCALE GENOMIC DNA]</scope>
    <source>
        <strain evidence="6 7">M8JJ-5</strain>
    </source>
</reference>
<dbReference type="InterPro" id="IPR051601">
    <property type="entry name" value="Serine_prot/Carboxylest_S33"/>
</dbReference>
<dbReference type="Gene3D" id="3.40.50.1820">
    <property type="entry name" value="alpha/beta hydrolase"/>
    <property type="match status" value="1"/>
</dbReference>
<evidence type="ECO:0000256" key="2">
    <source>
        <dbReference type="ARBA" id="ARBA00022729"/>
    </source>
</evidence>
<keyword evidence="2 4" id="KW-0732">Signal</keyword>
<organism evidence="6 7">
    <name type="scientific">Amnibacterium flavum</name>
    <dbReference type="NCBI Taxonomy" id="2173173"/>
    <lineage>
        <taxon>Bacteria</taxon>
        <taxon>Bacillati</taxon>
        <taxon>Actinomycetota</taxon>
        <taxon>Actinomycetes</taxon>
        <taxon>Micrococcales</taxon>
        <taxon>Microbacteriaceae</taxon>
        <taxon>Amnibacterium</taxon>
    </lineage>
</organism>
<keyword evidence="7" id="KW-1185">Reference proteome</keyword>
<dbReference type="Proteomes" id="UP000244893">
    <property type="component" value="Unassembled WGS sequence"/>
</dbReference>
<dbReference type="EMBL" id="QEOP01000001">
    <property type="protein sequence ID" value="PVZ96360.1"/>
    <property type="molecule type" value="Genomic_DNA"/>
</dbReference>
<dbReference type="InterPro" id="IPR013595">
    <property type="entry name" value="Pept_S33_TAP-like_C"/>
</dbReference>
<gene>
    <name evidence="6" type="ORF">DDQ50_04770</name>
</gene>
<accession>A0A2V1HY70</accession>
<keyword evidence="3 6" id="KW-0378">Hydrolase</keyword>
<feature type="domain" description="Peptidase S33 tripeptidyl aminopeptidase-like C-terminal" evidence="5">
    <location>
        <begin position="410"/>
        <end position="501"/>
    </location>
</feature>
<evidence type="ECO:0000256" key="3">
    <source>
        <dbReference type="ARBA" id="ARBA00022801"/>
    </source>
</evidence>
<name>A0A2V1HY70_9MICO</name>
<proteinExistence type="inferred from homology"/>
<evidence type="ECO:0000259" key="5">
    <source>
        <dbReference type="Pfam" id="PF08386"/>
    </source>
</evidence>
<evidence type="ECO:0000313" key="7">
    <source>
        <dbReference type="Proteomes" id="UP000244893"/>
    </source>
</evidence>
<feature type="signal peptide" evidence="4">
    <location>
        <begin position="1"/>
        <end position="19"/>
    </location>
</feature>
<feature type="chain" id="PRO_5039077202" evidence="4">
    <location>
        <begin position="20"/>
        <end position="501"/>
    </location>
</feature>
<dbReference type="GO" id="GO:0016787">
    <property type="term" value="F:hydrolase activity"/>
    <property type="evidence" value="ECO:0007669"/>
    <property type="project" value="UniProtKB-KW"/>
</dbReference>
<comment type="similarity">
    <text evidence="1">Belongs to the peptidase S33 family.</text>
</comment>